<proteinExistence type="predicted"/>
<evidence type="ECO:0000259" key="2">
    <source>
        <dbReference type="Pfam" id="PF14470"/>
    </source>
</evidence>
<reference evidence="3 4" key="1">
    <citation type="submission" date="2016-11" db="EMBL/GenBank/DDBJ databases">
        <authorList>
            <person name="Jaros S."/>
            <person name="Januszkiewicz K."/>
            <person name="Wedrychowicz H."/>
        </authorList>
    </citation>
    <scope>NUCLEOTIDE SEQUENCE [LARGE SCALE GENOMIC DNA]</scope>
    <source>
        <strain evidence="3 4">DSM 6792</strain>
    </source>
</reference>
<name>A0A1M5J879_FLAJO</name>
<dbReference type="Pfam" id="PF09851">
    <property type="entry name" value="SHOCT"/>
    <property type="match status" value="1"/>
</dbReference>
<feature type="domain" description="YokE-like PH" evidence="2">
    <location>
        <begin position="29"/>
        <end position="124"/>
    </location>
</feature>
<feature type="domain" description="SHOCT" evidence="1">
    <location>
        <begin position="171"/>
        <end position="197"/>
    </location>
</feature>
<protein>
    <submittedName>
        <fullName evidence="3">Short C-terminal domain-containing protein</fullName>
    </submittedName>
</protein>
<dbReference type="AlphaFoldDB" id="A0A1M5J879"/>
<dbReference type="Pfam" id="PF14470">
    <property type="entry name" value="bPH_3"/>
    <property type="match status" value="1"/>
</dbReference>
<organism evidence="3 4">
    <name type="scientific">Flavobacterium johnsoniae</name>
    <name type="common">Cytophaga johnsonae</name>
    <dbReference type="NCBI Taxonomy" id="986"/>
    <lineage>
        <taxon>Bacteria</taxon>
        <taxon>Pseudomonadati</taxon>
        <taxon>Bacteroidota</taxon>
        <taxon>Flavobacteriia</taxon>
        <taxon>Flavobacteriales</taxon>
        <taxon>Flavobacteriaceae</taxon>
        <taxon>Flavobacterium</taxon>
    </lineage>
</organism>
<dbReference type="InterPro" id="IPR018649">
    <property type="entry name" value="SHOCT"/>
</dbReference>
<gene>
    <name evidence="3" type="ORF">SAMN05444388_102414</name>
</gene>
<evidence type="ECO:0000313" key="4">
    <source>
        <dbReference type="Proteomes" id="UP000184112"/>
    </source>
</evidence>
<evidence type="ECO:0000259" key="1">
    <source>
        <dbReference type="Pfam" id="PF09851"/>
    </source>
</evidence>
<evidence type="ECO:0000313" key="3">
    <source>
        <dbReference type="EMBL" id="SHG36509.1"/>
    </source>
</evidence>
<dbReference type="EMBL" id="FQWH01000002">
    <property type="protein sequence ID" value="SHG36509.1"/>
    <property type="molecule type" value="Genomic_DNA"/>
</dbReference>
<dbReference type="Proteomes" id="UP000184112">
    <property type="component" value="Unassembled WGS sequence"/>
</dbReference>
<dbReference type="InterPro" id="IPR039519">
    <property type="entry name" value="YokE-like_PH"/>
</dbReference>
<dbReference type="RefSeq" id="WP_083558510.1">
    <property type="nucleotide sequence ID" value="NZ_FQWH01000002.1"/>
</dbReference>
<sequence length="200" mass="22764">MINDLKKFLNEEQDPKAVEKLLTRVNGLLTSGEQVEYIAVQKKPAINLSPDCIALTNKRIIFCRPKNLGLSMDFQDYAWKDIADCHMKEGIIGATFSMKTVRGNINMLDYLPKAQARKLYQFAQQKEEEMIIYRREHDLETKRAIAGGGITVNAGLPISQSAEQKEDPLETLQKLKKLLDSEIISQTEFDTKKTEILSKM</sequence>
<accession>A0A1M5J879</accession>